<evidence type="ECO:0000313" key="4">
    <source>
        <dbReference type="Proteomes" id="UP000284189"/>
    </source>
</evidence>
<dbReference type="EMBL" id="QXFJ01000030">
    <property type="protein sequence ID" value="RIV68718.1"/>
    <property type="molecule type" value="Genomic_DNA"/>
</dbReference>
<evidence type="ECO:0000313" key="2">
    <source>
        <dbReference type="EMBL" id="RIV68718.1"/>
    </source>
</evidence>
<dbReference type="OrthoDB" id="1302589at2"/>
<reference evidence="3 5" key="2">
    <citation type="submission" date="2019-07" db="EMBL/GenBank/DDBJ databases">
        <title>Draft genome of two Muricauda strains isolated from deep sea.</title>
        <authorList>
            <person name="Sun C."/>
        </authorList>
    </citation>
    <scope>NUCLEOTIDE SEQUENCE [LARGE SCALE GENOMIC DNA]</scope>
    <source>
        <strain evidence="3 5">NH166</strain>
    </source>
</reference>
<keyword evidence="5" id="KW-1185">Reference proteome</keyword>
<name>A0A418N4F4_9FLAO</name>
<evidence type="ECO:0000313" key="3">
    <source>
        <dbReference type="EMBL" id="TXK00416.1"/>
    </source>
</evidence>
<reference evidence="2 4" key="1">
    <citation type="submission" date="2018-08" db="EMBL/GenBank/DDBJ databases">
        <title>Proposal of Muricauda 72 sp.nov. and Muricauda NH166 sp.nov., isolated from seawater.</title>
        <authorList>
            <person name="Cheng H."/>
            <person name="Wu Y.-H."/>
            <person name="Guo L.-L."/>
            <person name="Xu X.-W."/>
        </authorList>
    </citation>
    <scope>NUCLEOTIDE SEQUENCE [LARGE SCALE GENOMIC DNA]</scope>
    <source>
        <strain evidence="2 4">NH166</strain>
    </source>
</reference>
<dbReference type="Proteomes" id="UP000321528">
    <property type="component" value="Unassembled WGS sequence"/>
</dbReference>
<dbReference type="EMBL" id="VNWL01000029">
    <property type="protein sequence ID" value="TXK00416.1"/>
    <property type="molecule type" value="Genomic_DNA"/>
</dbReference>
<accession>A0A418N4F4</accession>
<sequence>MQKQVFKPKILTNNTMKTIKNQSVNVPDRYNGDLLDTSYALNIDYLILNLSGNPVTDTQNGLTIDVADYGTKVFEKRAKLTYQGEAFATMTFKPRSTVIDENLVQMQLENHLFYTSTPSQLRQKVSEVIDILGLDFSGINRLDIALDFSQEQHDIPNLLRGVFNGEFLISGREKDVNVYTKTKKGLIEFTGVQIGKRSSSRFCRIYNKSRELQTGSLKPYITTHWDALGLSGEIWRYEYQLSNKYLSEQDNLSLDVLFSKNFIFNLLEKARANHFEVKENTGKSEVNKERTHQFIDFEKVGRAIGLITGIIGKIKRTIKETFIGQQRMVKGLLRSYFSSNHDIRFLLPIRRILDDFDLLEWYNSKFSLYVAEFRDKEKIKLIDLYRYELDFNLEC</sequence>
<evidence type="ECO:0000259" key="1">
    <source>
        <dbReference type="Pfam" id="PF02486"/>
    </source>
</evidence>
<dbReference type="InterPro" id="IPR003491">
    <property type="entry name" value="REP-like_C"/>
</dbReference>
<gene>
    <name evidence="2" type="ORF">D2U88_16140</name>
    <name evidence="3" type="ORF">FQ019_15955</name>
</gene>
<evidence type="ECO:0000313" key="5">
    <source>
        <dbReference type="Proteomes" id="UP000321528"/>
    </source>
</evidence>
<dbReference type="GO" id="GO:0003743">
    <property type="term" value="F:translation initiation factor activity"/>
    <property type="evidence" value="ECO:0007669"/>
    <property type="project" value="UniProtKB-KW"/>
</dbReference>
<keyword evidence="3" id="KW-0648">Protein biosynthesis</keyword>
<feature type="domain" description="Replication initiation protein-like C-terminal" evidence="1">
    <location>
        <begin position="139"/>
        <end position="285"/>
    </location>
</feature>
<proteinExistence type="predicted"/>
<protein>
    <submittedName>
        <fullName evidence="3">Replication initiation factor domain-containing protein</fullName>
    </submittedName>
</protein>
<dbReference type="Proteomes" id="UP000284189">
    <property type="component" value="Unassembled WGS sequence"/>
</dbReference>
<keyword evidence="3" id="KW-0396">Initiation factor</keyword>
<organism evidence="2 4">
    <name type="scientific">Flagellimonas aequoris</name>
    <dbReference type="NCBI Taxonomy" id="2306997"/>
    <lineage>
        <taxon>Bacteria</taxon>
        <taxon>Pseudomonadati</taxon>
        <taxon>Bacteroidota</taxon>
        <taxon>Flavobacteriia</taxon>
        <taxon>Flavobacteriales</taxon>
        <taxon>Flavobacteriaceae</taxon>
        <taxon>Flagellimonas</taxon>
    </lineage>
</organism>
<dbReference type="AlphaFoldDB" id="A0A418N4F4"/>
<comment type="caution">
    <text evidence="2">The sequence shown here is derived from an EMBL/GenBank/DDBJ whole genome shotgun (WGS) entry which is preliminary data.</text>
</comment>
<dbReference type="Pfam" id="PF02486">
    <property type="entry name" value="Rep_trans"/>
    <property type="match status" value="1"/>
</dbReference>